<dbReference type="GO" id="GO:0008654">
    <property type="term" value="P:phospholipid biosynthetic process"/>
    <property type="evidence" value="ECO:0007669"/>
    <property type="project" value="UniProtKB-KW"/>
</dbReference>
<evidence type="ECO:0000256" key="12">
    <source>
        <dbReference type="SAM" id="MobiDB-lite"/>
    </source>
</evidence>
<keyword evidence="10" id="KW-1208">Phospholipid metabolism</keyword>
<evidence type="ECO:0000256" key="1">
    <source>
        <dbReference type="ARBA" id="ARBA00004141"/>
    </source>
</evidence>
<evidence type="ECO:0000256" key="7">
    <source>
        <dbReference type="ARBA" id="ARBA00023098"/>
    </source>
</evidence>
<evidence type="ECO:0000256" key="8">
    <source>
        <dbReference type="ARBA" id="ARBA00023136"/>
    </source>
</evidence>
<keyword evidence="5 13" id="KW-0812">Transmembrane</keyword>
<evidence type="ECO:0000256" key="3">
    <source>
        <dbReference type="ARBA" id="ARBA00022516"/>
    </source>
</evidence>
<dbReference type="InterPro" id="IPR000462">
    <property type="entry name" value="CDP-OH_P_trans"/>
</dbReference>
<feature type="region of interest" description="Disordered" evidence="12">
    <location>
        <begin position="1"/>
        <end position="38"/>
    </location>
</feature>
<feature type="transmembrane region" description="Helical" evidence="13">
    <location>
        <begin position="45"/>
        <end position="65"/>
    </location>
</feature>
<keyword evidence="3" id="KW-0444">Lipid biosynthesis</keyword>
<keyword evidence="7" id="KW-0443">Lipid metabolism</keyword>
<evidence type="ECO:0000313" key="14">
    <source>
        <dbReference type="EMBL" id="AVM01824.1"/>
    </source>
</evidence>
<dbReference type="GO" id="GO:0016020">
    <property type="term" value="C:membrane"/>
    <property type="evidence" value="ECO:0007669"/>
    <property type="project" value="UniProtKB-SubCell"/>
</dbReference>
<evidence type="ECO:0000256" key="9">
    <source>
        <dbReference type="ARBA" id="ARBA00023209"/>
    </source>
</evidence>
<evidence type="ECO:0000256" key="5">
    <source>
        <dbReference type="ARBA" id="ARBA00022692"/>
    </source>
</evidence>
<keyword evidence="8 13" id="KW-0472">Membrane</keyword>
<comment type="similarity">
    <text evidence="2 11">Belongs to the CDP-alcohol phosphatidyltransferase class-I family.</text>
</comment>
<dbReference type="Gene3D" id="1.20.120.1760">
    <property type="match status" value="1"/>
</dbReference>
<dbReference type="InterPro" id="IPR048254">
    <property type="entry name" value="CDP_ALCOHOL_P_TRANSF_CS"/>
</dbReference>
<dbReference type="InterPro" id="IPR050324">
    <property type="entry name" value="CDP-alcohol_PTase-I"/>
</dbReference>
<feature type="compositionally biased region" description="Basic residues" evidence="12">
    <location>
        <begin position="1"/>
        <end position="14"/>
    </location>
</feature>
<sequence>MTGRDRVRRNRRPAGARTRRDPPVAGRTRTRRSDDDSVQARSGRLILPSALTLLALCAALTAMRFADADRVDLAMLLLVGAAILDGLDGRVARMMDASSKMGAELDSLADGINFGVVPAVMVYSILLRDESDLDQSIGWGLALVYCSAIILRLARFNTLLDDDEAPAYTKDFFVGVPAPAAAVMVLLPIGLGEQFGSGWWTGPVFVGCWLVFVALLAVSRVPTLSFKSAKLRPRAVAPVLIVVAAAAALLFTFPYALMVLLVGAYLAHIPFAWRMQRWVSSRPEYWDYSSRARRLQRRDDRRAEVADGTRRRVIPVRKSSARLRLRRPERTPD</sequence>
<dbReference type="Pfam" id="PF01066">
    <property type="entry name" value="CDP-OH_P_transf"/>
    <property type="match status" value="1"/>
</dbReference>
<feature type="transmembrane region" description="Helical" evidence="13">
    <location>
        <begin position="139"/>
        <end position="160"/>
    </location>
</feature>
<dbReference type="InterPro" id="IPR043130">
    <property type="entry name" value="CDP-OH_PTrfase_TM_dom"/>
</dbReference>
<dbReference type="PROSITE" id="PS00379">
    <property type="entry name" value="CDP_ALCOHOL_P_TRANSF"/>
    <property type="match status" value="1"/>
</dbReference>
<evidence type="ECO:0000256" key="6">
    <source>
        <dbReference type="ARBA" id="ARBA00022989"/>
    </source>
</evidence>
<feature type="transmembrane region" description="Helical" evidence="13">
    <location>
        <begin position="108"/>
        <end position="127"/>
    </location>
</feature>
<accession>A0A2S0KJG7</accession>
<dbReference type="OrthoDB" id="9777147at2"/>
<feature type="transmembrane region" description="Helical" evidence="13">
    <location>
        <begin position="172"/>
        <end position="191"/>
    </location>
</feature>
<keyword evidence="4 11" id="KW-0808">Transferase</keyword>
<protein>
    <submittedName>
        <fullName evidence="14">Phosphatidylserine synthase</fullName>
    </submittedName>
</protein>
<evidence type="ECO:0000256" key="4">
    <source>
        <dbReference type="ARBA" id="ARBA00022679"/>
    </source>
</evidence>
<comment type="subcellular location">
    <subcellularLocation>
        <location evidence="1">Membrane</location>
        <topology evidence="1">Multi-pass membrane protein</topology>
    </subcellularLocation>
</comment>
<name>A0A2S0KJG7_9ACTN</name>
<dbReference type="GO" id="GO:0016780">
    <property type="term" value="F:phosphotransferase activity, for other substituted phosphate groups"/>
    <property type="evidence" value="ECO:0007669"/>
    <property type="project" value="InterPro"/>
</dbReference>
<dbReference type="KEGG" id="git:C6V83_17735"/>
<evidence type="ECO:0000256" key="10">
    <source>
        <dbReference type="ARBA" id="ARBA00023264"/>
    </source>
</evidence>
<keyword evidence="9" id="KW-0594">Phospholipid biosynthesis</keyword>
<evidence type="ECO:0000313" key="15">
    <source>
        <dbReference type="Proteomes" id="UP000239814"/>
    </source>
</evidence>
<evidence type="ECO:0000256" key="11">
    <source>
        <dbReference type="RuleBase" id="RU003750"/>
    </source>
</evidence>
<dbReference type="PANTHER" id="PTHR14269:SF61">
    <property type="entry name" value="CDP-DIACYLGLYCEROL--SERINE O-PHOSPHATIDYLTRANSFERASE"/>
    <property type="match status" value="1"/>
</dbReference>
<feature type="transmembrane region" description="Helical" evidence="13">
    <location>
        <begin position="197"/>
        <end position="219"/>
    </location>
</feature>
<gene>
    <name evidence="14" type="ORF">C6V83_17735</name>
</gene>
<dbReference type="PANTHER" id="PTHR14269">
    <property type="entry name" value="CDP-DIACYLGLYCEROL--GLYCEROL-3-PHOSPHATE 3-PHOSPHATIDYLTRANSFERASE-RELATED"/>
    <property type="match status" value="1"/>
</dbReference>
<feature type="transmembrane region" description="Helical" evidence="13">
    <location>
        <begin position="71"/>
        <end position="87"/>
    </location>
</feature>
<proteinExistence type="inferred from homology"/>
<dbReference type="RefSeq" id="WP_105943527.1">
    <property type="nucleotide sequence ID" value="NZ_CP027433.1"/>
</dbReference>
<dbReference type="EMBL" id="CP027433">
    <property type="protein sequence ID" value="AVM01824.1"/>
    <property type="molecule type" value="Genomic_DNA"/>
</dbReference>
<evidence type="ECO:0000256" key="13">
    <source>
        <dbReference type="SAM" id="Phobius"/>
    </source>
</evidence>
<keyword evidence="6 13" id="KW-1133">Transmembrane helix</keyword>
<organism evidence="14 15">
    <name type="scientific">Gordonia iterans</name>
    <dbReference type="NCBI Taxonomy" id="1004901"/>
    <lineage>
        <taxon>Bacteria</taxon>
        <taxon>Bacillati</taxon>
        <taxon>Actinomycetota</taxon>
        <taxon>Actinomycetes</taxon>
        <taxon>Mycobacteriales</taxon>
        <taxon>Gordoniaceae</taxon>
        <taxon>Gordonia</taxon>
    </lineage>
</organism>
<reference evidence="14 15" key="1">
    <citation type="submission" date="2018-03" db="EMBL/GenBank/DDBJ databases">
        <title>Characteristics and genome of n-alkane degrading marine bacteria Gordonia iterans isolated from crude oil contaminated in Tae-an, South Korea.</title>
        <authorList>
            <person name="Lee S.-S."/>
            <person name="Kim H."/>
        </authorList>
    </citation>
    <scope>NUCLEOTIDE SEQUENCE [LARGE SCALE GENOMIC DNA]</scope>
    <source>
        <strain evidence="14 15">Co17</strain>
    </source>
</reference>
<dbReference type="AlphaFoldDB" id="A0A2S0KJG7"/>
<dbReference type="Proteomes" id="UP000239814">
    <property type="component" value="Chromosome"/>
</dbReference>
<keyword evidence="15" id="KW-1185">Reference proteome</keyword>
<evidence type="ECO:0000256" key="2">
    <source>
        <dbReference type="ARBA" id="ARBA00010441"/>
    </source>
</evidence>